<dbReference type="EMBL" id="AM269894">
    <property type="protein sequence ID" value="CAK51352.1"/>
    <property type="molecule type" value="Genomic_DNA"/>
</dbReference>
<keyword evidence="1" id="KW-1133">Transmembrane helix</keyword>
<protein>
    <submittedName>
        <fullName evidence="2">Uncharacterized protein</fullName>
    </submittedName>
</protein>
<proteinExistence type="predicted"/>
<sequence length="90" mass="10476">MTFYMPVLSIVSSYAPFIRKERDTVVVFYAALFVSFWTNVLSRARAKYSTWVCDNVKRHIVYGNMQVLHASFFFGITHVCIDLKSVEVTR</sequence>
<evidence type="ECO:0000313" key="3">
    <source>
        <dbReference type="Proteomes" id="UP000243681"/>
    </source>
</evidence>
<dbReference type="AlphaFoldDB" id="C8TDL6"/>
<reference evidence="2 3" key="1">
    <citation type="journal article" date="2007" name="Genome Res.">
        <title>Sequencing and analysis of chromosome 1 of Eimeria tenella reveals a unique segmental organization.</title>
        <authorList>
            <person name="Ling K.H."/>
            <person name="Rajandream M.A."/>
            <person name="Rivailler P."/>
            <person name="Ivens A."/>
            <person name="Yap S.J."/>
            <person name="Madeira A.M.B.N."/>
            <person name="Mungall K."/>
            <person name="Billington K."/>
            <person name="Yee W.Y."/>
            <person name="Bankier A.T."/>
            <person name="Carroll F."/>
            <person name="Durham A.M."/>
            <person name="Peters N."/>
            <person name="Loo S.S."/>
            <person name="Mat-Isa M.N."/>
            <person name="Novaes J."/>
            <person name="Quail M."/>
            <person name="Rosli R."/>
            <person name="Shamsudin M.N."/>
            <person name="Sobreira T.J.P."/>
            <person name="Tivey A.R."/>
            <person name="Wai S.F."/>
            <person name="White S."/>
            <person name="Wu X."/>
            <person name="Kerhornou A.X."/>
            <person name="Blake D."/>
            <person name="Mohamed R."/>
            <person name="Shirley M."/>
            <person name="Gruber A."/>
            <person name="Berriman M."/>
            <person name="Tomley F."/>
            <person name="Dear P.H."/>
            <person name="Wan K.L."/>
        </authorList>
    </citation>
    <scope>NUCLEOTIDE SEQUENCE [LARGE SCALE GENOMIC DNA]</scope>
    <source>
        <strain evidence="2 3">Houghton</strain>
    </source>
</reference>
<accession>C8TDL6</accession>
<gene>
    <name evidence="2" type="ORF">e1012e08.tmp0211</name>
</gene>
<dbReference type="Proteomes" id="UP000243681">
    <property type="component" value="Chromosome 1"/>
</dbReference>
<name>C8TDL6_EIMTE</name>
<evidence type="ECO:0000256" key="1">
    <source>
        <dbReference type="SAM" id="Phobius"/>
    </source>
</evidence>
<organism evidence="2 3">
    <name type="scientific">Eimeria tenella</name>
    <name type="common">Coccidian parasite</name>
    <dbReference type="NCBI Taxonomy" id="5802"/>
    <lineage>
        <taxon>Eukaryota</taxon>
        <taxon>Sar</taxon>
        <taxon>Alveolata</taxon>
        <taxon>Apicomplexa</taxon>
        <taxon>Conoidasida</taxon>
        <taxon>Coccidia</taxon>
        <taxon>Eucoccidiorida</taxon>
        <taxon>Eimeriorina</taxon>
        <taxon>Eimeriidae</taxon>
        <taxon>Eimeria</taxon>
    </lineage>
</organism>
<feature type="transmembrane region" description="Helical" evidence="1">
    <location>
        <begin position="24"/>
        <end position="41"/>
    </location>
</feature>
<evidence type="ECO:0000313" key="2">
    <source>
        <dbReference type="EMBL" id="CAK51352.1"/>
    </source>
</evidence>
<keyword evidence="1" id="KW-0812">Transmembrane</keyword>
<keyword evidence="1" id="KW-0472">Membrane</keyword>